<keyword evidence="1" id="KW-0614">Plasmid</keyword>
<dbReference type="EMBL" id="AF013571">
    <property type="protein sequence ID" value="AAC46043.2"/>
    <property type="molecule type" value="Genomic_DNA"/>
</dbReference>
<dbReference type="Pfam" id="PF06300">
    <property type="entry name" value="Tsp45I"/>
    <property type="match status" value="1"/>
</dbReference>
<dbReference type="InterPro" id="IPR010443">
    <property type="entry name" value="Restrct_endonuc_II_Tsp45I"/>
</dbReference>
<reference evidence="1" key="1">
    <citation type="journal article" date="1997" name="Gene">
        <title>Identification of a thermophilic plasmid origin and its cloning within a new Thermus-E. coli shuttle vector.</title>
        <authorList>
            <person name="Wayne J."/>
            <person name="Xu S.Y."/>
        </authorList>
    </citation>
    <scope>NUCLEOTIDE SEQUENCE</scope>
    <source>
        <strain evidence="1">YS45</strain>
        <plasmid evidence="1">pTsp45s</plasmid>
    </source>
</reference>
<dbReference type="PIR" id="JC6513">
    <property type="entry name" value="JC6513"/>
</dbReference>
<evidence type="ECO:0000313" key="1">
    <source>
        <dbReference type="EMBL" id="AAC46043.2"/>
    </source>
</evidence>
<geneLocation type="plasmid" evidence="1">
    <name>pTsp45s</name>
</geneLocation>
<protein>
    <submittedName>
        <fullName evidence="1">Tsp45I restriction endonuclease</fullName>
    </submittedName>
</protein>
<dbReference type="REBASE" id="1822">
    <property type="entry name" value="Tsp45I"/>
</dbReference>
<keyword evidence="1" id="KW-0378">Hydrolase</keyword>
<reference evidence="1" key="3">
    <citation type="submission" date="2012-06" db="EMBL/GenBank/DDBJ databases">
        <authorList>
            <person name="Wayne J."/>
            <person name="Holden M."/>
            <person name="Xu S.-Y."/>
            <person name="Benner J.S."/>
            <person name="Cushing S."/>
        </authorList>
    </citation>
    <scope>NUCLEOTIDE SEQUENCE</scope>
    <source>
        <strain evidence="1">YS45</strain>
        <plasmid evidence="1">pTsp45s</plasmid>
    </source>
</reference>
<accession>O51936</accession>
<keyword evidence="1" id="KW-0540">Nuclease</keyword>
<sequence length="332" mass="37441">MQQMAEWNVWTQRSVELLEKGYLDKLLQVYKGESGSSRSVPEEVEEKLREAYKAYEGRQDSPEAETKLVEAVLNARKKVERSPFNHPYLPLVYYLVSEKAEKANKALEEALQEVASKHPETIRVLAKEAQRRGVEALIQRLKEPPEINRQIGPMFKRWYKEELKGKIEERLPGPTKPKIVVVSPEKSKPEQAPLIAEREAGIIIYTGSDEALKDAAKENLGLGEEAELGTKGVDFYVVIRRSPEETWHLTGEVKFQSDFGGNQDNQKLVAKASIRLDLEKRHIGIVVVDGMPVVSKFRGWAGLGKETIVTSVLLLPDLIAELYQKGEEALGL</sequence>
<reference evidence="1" key="2">
    <citation type="journal article" date="1997" name="Gene">
        <title>The Tsp45I restriction-modification system is plasmid-borne within its thermophilic host.</title>
        <authorList>
            <person name="Wayne J."/>
            <person name="Holden M."/>
            <person name="Xu S.Y."/>
        </authorList>
    </citation>
    <scope>NUCLEOTIDE SEQUENCE</scope>
    <source>
        <strain evidence="1">YS45</strain>
        <plasmid evidence="1">pTsp45s</plasmid>
    </source>
</reference>
<keyword evidence="1" id="KW-0255">Endonuclease</keyword>
<dbReference type="GO" id="GO:0004519">
    <property type="term" value="F:endonuclease activity"/>
    <property type="evidence" value="ECO:0007669"/>
    <property type="project" value="UniProtKB-KW"/>
</dbReference>
<gene>
    <name evidence="1" type="primary">tsp45IR</name>
</gene>
<proteinExistence type="predicted"/>
<dbReference type="AlphaFoldDB" id="O51936"/>
<organism evidence="1">
    <name type="scientific">Thermus sp. (strain YS45)</name>
    <dbReference type="NCBI Taxonomy" id="64227"/>
    <lineage>
        <taxon>Bacteria</taxon>
        <taxon>Thermotogati</taxon>
        <taxon>Deinococcota</taxon>
        <taxon>Deinococci</taxon>
        <taxon>Thermales</taxon>
        <taxon>Thermaceae</taxon>
        <taxon>Thermus</taxon>
    </lineage>
</organism>
<dbReference type="PIRSF" id="PIRSF020467">
    <property type="entry name" value="Restrict_endonuc_II_Tsp45I"/>
    <property type="match status" value="1"/>
</dbReference>
<name>O51936_THESY</name>